<dbReference type="AlphaFoldDB" id="A0A8S1RQA7"/>
<dbReference type="Proteomes" id="UP000692954">
    <property type="component" value="Unassembled WGS sequence"/>
</dbReference>
<organism evidence="3 4">
    <name type="scientific">Paramecium sonneborni</name>
    <dbReference type="NCBI Taxonomy" id="65129"/>
    <lineage>
        <taxon>Eukaryota</taxon>
        <taxon>Sar</taxon>
        <taxon>Alveolata</taxon>
        <taxon>Ciliophora</taxon>
        <taxon>Intramacronucleata</taxon>
        <taxon>Oligohymenophorea</taxon>
        <taxon>Peniculida</taxon>
        <taxon>Parameciidae</taxon>
        <taxon>Paramecium</taxon>
    </lineage>
</organism>
<keyword evidence="1" id="KW-0175">Coiled coil</keyword>
<evidence type="ECO:0000256" key="2">
    <source>
        <dbReference type="SAM" id="Phobius"/>
    </source>
</evidence>
<feature type="transmembrane region" description="Helical" evidence="2">
    <location>
        <begin position="89"/>
        <end position="106"/>
    </location>
</feature>
<keyword evidence="2" id="KW-1133">Transmembrane helix</keyword>
<evidence type="ECO:0000256" key="1">
    <source>
        <dbReference type="SAM" id="Coils"/>
    </source>
</evidence>
<keyword evidence="4" id="KW-1185">Reference proteome</keyword>
<gene>
    <name evidence="3" type="ORF">PSON_ATCC_30995.1.T2270001</name>
</gene>
<reference evidence="3" key="1">
    <citation type="submission" date="2021-01" db="EMBL/GenBank/DDBJ databases">
        <authorList>
            <consortium name="Genoscope - CEA"/>
            <person name="William W."/>
        </authorList>
    </citation>
    <scope>NUCLEOTIDE SEQUENCE</scope>
</reference>
<dbReference type="EMBL" id="CAJJDN010000227">
    <property type="protein sequence ID" value="CAD8129512.1"/>
    <property type="molecule type" value="Genomic_DNA"/>
</dbReference>
<protein>
    <recommendedName>
        <fullName evidence="5">Transmembrane protein</fullName>
    </recommendedName>
</protein>
<proteinExistence type="predicted"/>
<evidence type="ECO:0008006" key="5">
    <source>
        <dbReference type="Google" id="ProtNLM"/>
    </source>
</evidence>
<sequence>MIGKNVYKKKDFINQLQKIQTYFLNFKIIFQSKSQNDQKGEYLFKYLRMIGILEYEGRYKGFIINNQEANKNKWQHYWKQTKIRLKKQILIKIMMGFIEISLAIYYKGRSCNSHSDPDSLQLMLMQNNEEEENYQQQQQKRQQFQQKQEQNQYPFNFEDQVGEDDNNEYQHDLNDAQIEEQDQYQEEDGDYNINVDEVFEEDKDDENDQCRKQKIKI</sequence>
<comment type="caution">
    <text evidence="3">The sequence shown here is derived from an EMBL/GenBank/DDBJ whole genome shotgun (WGS) entry which is preliminary data.</text>
</comment>
<accession>A0A8S1RQA7</accession>
<evidence type="ECO:0000313" key="4">
    <source>
        <dbReference type="Proteomes" id="UP000692954"/>
    </source>
</evidence>
<name>A0A8S1RQA7_9CILI</name>
<feature type="coiled-coil region" evidence="1">
    <location>
        <begin position="120"/>
        <end position="147"/>
    </location>
</feature>
<keyword evidence="2" id="KW-0472">Membrane</keyword>
<evidence type="ECO:0000313" key="3">
    <source>
        <dbReference type="EMBL" id="CAD8129512.1"/>
    </source>
</evidence>
<keyword evidence="2" id="KW-0812">Transmembrane</keyword>